<keyword evidence="5" id="KW-1185">Reference proteome</keyword>
<evidence type="ECO:0000259" key="3">
    <source>
        <dbReference type="PROSITE" id="PS50937"/>
    </source>
</evidence>
<feature type="domain" description="HTH merR-type" evidence="3">
    <location>
        <begin position="1"/>
        <end position="37"/>
    </location>
</feature>
<protein>
    <submittedName>
        <fullName evidence="4">MerR family DNA-binding protein</fullName>
    </submittedName>
</protein>
<organism evidence="4 5">
    <name type="scientific">Kibdelosporangium lantanae</name>
    <dbReference type="NCBI Taxonomy" id="1497396"/>
    <lineage>
        <taxon>Bacteria</taxon>
        <taxon>Bacillati</taxon>
        <taxon>Actinomycetota</taxon>
        <taxon>Actinomycetes</taxon>
        <taxon>Pseudonocardiales</taxon>
        <taxon>Pseudonocardiaceae</taxon>
        <taxon>Kibdelosporangium</taxon>
    </lineage>
</organism>
<dbReference type="InterPro" id="IPR015358">
    <property type="entry name" value="Tscrpt_reg_MerR_DNA-bd"/>
</dbReference>
<evidence type="ECO:0000313" key="5">
    <source>
        <dbReference type="Proteomes" id="UP001597045"/>
    </source>
</evidence>
<evidence type="ECO:0000256" key="1">
    <source>
        <dbReference type="ARBA" id="ARBA00023015"/>
    </source>
</evidence>
<keyword evidence="4" id="KW-0238">DNA-binding</keyword>
<dbReference type="Gene3D" id="1.10.1660.10">
    <property type="match status" value="1"/>
</dbReference>
<evidence type="ECO:0000256" key="2">
    <source>
        <dbReference type="ARBA" id="ARBA00023163"/>
    </source>
</evidence>
<dbReference type="InterPro" id="IPR009061">
    <property type="entry name" value="DNA-bd_dom_put_sf"/>
</dbReference>
<dbReference type="PROSITE" id="PS50937">
    <property type="entry name" value="HTH_MERR_2"/>
    <property type="match status" value="1"/>
</dbReference>
<dbReference type="SUPFAM" id="SSF46955">
    <property type="entry name" value="Putative DNA-binding domain"/>
    <property type="match status" value="1"/>
</dbReference>
<dbReference type="GO" id="GO:0003677">
    <property type="term" value="F:DNA binding"/>
    <property type="evidence" value="ECO:0007669"/>
    <property type="project" value="UniProtKB-KW"/>
</dbReference>
<keyword evidence="2" id="KW-0804">Transcription</keyword>
<keyword evidence="1" id="KW-0805">Transcription regulation</keyword>
<feature type="non-terminal residue" evidence="4">
    <location>
        <position position="1"/>
    </location>
</feature>
<accession>A0ABW3MSP9</accession>
<dbReference type="Proteomes" id="UP001597045">
    <property type="component" value="Unassembled WGS sequence"/>
</dbReference>
<evidence type="ECO:0000313" key="4">
    <source>
        <dbReference type="EMBL" id="MFD1052240.1"/>
    </source>
</evidence>
<reference evidence="5" key="1">
    <citation type="journal article" date="2019" name="Int. J. Syst. Evol. Microbiol.">
        <title>The Global Catalogue of Microorganisms (GCM) 10K type strain sequencing project: providing services to taxonomists for standard genome sequencing and annotation.</title>
        <authorList>
            <consortium name="The Broad Institute Genomics Platform"/>
            <consortium name="The Broad Institute Genome Sequencing Center for Infectious Disease"/>
            <person name="Wu L."/>
            <person name="Ma J."/>
        </authorList>
    </citation>
    <scope>NUCLEOTIDE SEQUENCE [LARGE SCALE GENOMIC DNA]</scope>
    <source>
        <strain evidence="5">JCM 31486</strain>
    </source>
</reference>
<gene>
    <name evidence="4" type="ORF">ACFQ1S_45025</name>
</gene>
<dbReference type="InterPro" id="IPR000551">
    <property type="entry name" value="MerR-type_HTH_dom"/>
</dbReference>
<comment type="caution">
    <text evidence="4">The sequence shown here is derived from an EMBL/GenBank/DDBJ whole genome shotgun (WGS) entry which is preliminary data.</text>
</comment>
<dbReference type="Pfam" id="PF09278">
    <property type="entry name" value="MerR-DNA-bind"/>
    <property type="match status" value="1"/>
</dbReference>
<name>A0ABW3MSP9_9PSEU</name>
<sequence>GGGRRYGADELHRIALIRMWQDTGLMSLTEIGQVLNGTGVDVDWRTVVVTRIAAIDEQTRRLAAAKAHLQHLLICTRDNPADECRHLREVTTARLAGEWITPEELWQRTAHERA</sequence>
<proteinExistence type="predicted"/>
<dbReference type="EMBL" id="JBHTIS010004250">
    <property type="protein sequence ID" value="MFD1052240.1"/>
    <property type="molecule type" value="Genomic_DNA"/>
</dbReference>